<dbReference type="InterPro" id="IPR003591">
    <property type="entry name" value="Leu-rich_rpt_typical-subtyp"/>
</dbReference>
<dbReference type="PANTHER" id="PTHR24369">
    <property type="entry name" value="ANTIGEN BSP, PUTATIVE-RELATED"/>
    <property type="match status" value="1"/>
</dbReference>
<evidence type="ECO:0000313" key="6">
    <source>
        <dbReference type="Proteomes" id="UP000036403"/>
    </source>
</evidence>
<dbReference type="PROSITE" id="PS51450">
    <property type="entry name" value="LRR"/>
    <property type="match status" value="1"/>
</dbReference>
<keyword evidence="6" id="KW-1185">Reference proteome</keyword>
<evidence type="ECO:0000256" key="4">
    <source>
        <dbReference type="SAM" id="SignalP"/>
    </source>
</evidence>
<dbReference type="InterPro" id="IPR050541">
    <property type="entry name" value="LRR_TM_domain-containing"/>
</dbReference>
<dbReference type="PANTHER" id="PTHR24369:SF210">
    <property type="entry name" value="CHAOPTIN-RELATED"/>
    <property type="match status" value="1"/>
</dbReference>
<dbReference type="SMART" id="SM00369">
    <property type="entry name" value="LRR_TYP"/>
    <property type="match status" value="13"/>
</dbReference>
<evidence type="ECO:0000256" key="3">
    <source>
        <dbReference type="ARBA" id="ARBA00022737"/>
    </source>
</evidence>
<evidence type="ECO:0000256" key="1">
    <source>
        <dbReference type="ARBA" id="ARBA00022614"/>
    </source>
</evidence>
<organism evidence="5 6">
    <name type="scientific">Lasius niger</name>
    <name type="common">Black garden ant</name>
    <dbReference type="NCBI Taxonomy" id="67767"/>
    <lineage>
        <taxon>Eukaryota</taxon>
        <taxon>Metazoa</taxon>
        <taxon>Ecdysozoa</taxon>
        <taxon>Arthropoda</taxon>
        <taxon>Hexapoda</taxon>
        <taxon>Insecta</taxon>
        <taxon>Pterygota</taxon>
        <taxon>Neoptera</taxon>
        <taxon>Endopterygota</taxon>
        <taxon>Hymenoptera</taxon>
        <taxon>Apocrita</taxon>
        <taxon>Aculeata</taxon>
        <taxon>Formicoidea</taxon>
        <taxon>Formicidae</taxon>
        <taxon>Formicinae</taxon>
        <taxon>Lasius</taxon>
        <taxon>Lasius</taxon>
    </lineage>
</organism>
<evidence type="ECO:0000256" key="2">
    <source>
        <dbReference type="ARBA" id="ARBA00022729"/>
    </source>
</evidence>
<dbReference type="InterPro" id="IPR001611">
    <property type="entry name" value="Leu-rich_rpt"/>
</dbReference>
<dbReference type="EMBL" id="LBMM01000517">
    <property type="protein sequence ID" value="KMQ98152.1"/>
    <property type="molecule type" value="Genomic_DNA"/>
</dbReference>
<sequence length="953" mass="109293">MFNSILLLWALVGLIGRVHGKCSLAPIADNERSIAYACIHGDLSDLDELSDETEWIEFSVSRFHVIPDNAFHQFPNLRRLSFYNCHVNVIEPAAFRGLNRLDWLIFHGTRIHVARAAWFRHLPNLKRLILDRCDLVHVEPDVFRTLPRLETLDLRDNDLDCLSVEELSHLTMLRTVRIDGNPWLCECRLRMEKFFHDRSIVQEIECRVRPRICTVHKIPQCMTQIDIPFPSPMITIEPISSHEERPGNRFQTSALTSLDRLPDRTTWLEITGLRIDRVPAYAFFRFGNSLRSLELRDCSIGAIEPGAFAGLHQLQRLTLVGNRLPAVAAHWFDDLVGLRRLVLARNGITRVETDALRPLAGSLRHLDVRYNRLRCLSVNELAHLGHLERLDAVGNPWYCECRRNLQRFLTDRNVGFEISAGRCYEEDEMIVEPTDEGQHAYTETTSVTGQVRWTSFDQTLHDKNITVVRPTIEIRTERPPSHRGTCMQDRTQTSRQVFTCSGIVSLKELDVIPHSAHTIRIILSNLKTIPTRAFARFDGWLSRLELRDCDIGTIEYRAFVDLYNLNYLSLHSNQLKSVTSETLEGLTNLRHLDLSRNHIYRITNEVFDILPRLYSLDVSENNMNCFGVEHMARKAPNLYSLKVSGNPWSCLCGSKLISFLDSRRIPYNRETLFDANDDCHITGIPVTPTTTAMITSKTTTTEPPSIGPYDESIQGSCTRLLDSAKPRYRCVGGNLSLLKSVPLEAIAIEFHEGHLPHLPAGSLYNFQRLQELVIRNSGLRTIEAGAFRGLDSLERLTIQDNPLTSIEAEWFTIEHLERLDLRGNSIRYIAPGAFHHLRKLVYLNLEGNDLQCIFTSDLQSMQHLYVVEFAGNPLKWRCRMDLEQFLETRKIEFVRVENSCEGKKIMRNLLYENRTAEPLECPPGCSTANKIEQGKSLTLFIITFALLFAIRMH</sequence>
<gene>
    <name evidence="5" type="ORF">RF55_1488</name>
</gene>
<evidence type="ECO:0000313" key="5">
    <source>
        <dbReference type="EMBL" id="KMQ98152.1"/>
    </source>
</evidence>
<dbReference type="SUPFAM" id="SSF52058">
    <property type="entry name" value="L domain-like"/>
    <property type="match status" value="3"/>
</dbReference>
<keyword evidence="1" id="KW-0433">Leucine-rich repeat</keyword>
<accession>A0A0J7L5C7</accession>
<dbReference type="AlphaFoldDB" id="A0A0J7L5C7"/>
<dbReference type="PaxDb" id="67767-A0A0J7L5C7"/>
<dbReference type="STRING" id="67767.A0A0J7L5C7"/>
<dbReference type="Proteomes" id="UP000036403">
    <property type="component" value="Unassembled WGS sequence"/>
</dbReference>
<name>A0A0J7L5C7_LASNI</name>
<dbReference type="InterPro" id="IPR032675">
    <property type="entry name" value="LRR_dom_sf"/>
</dbReference>
<dbReference type="Pfam" id="PF13855">
    <property type="entry name" value="LRR_8"/>
    <property type="match status" value="5"/>
</dbReference>
<proteinExistence type="predicted"/>
<dbReference type="Gene3D" id="3.80.10.10">
    <property type="entry name" value="Ribonuclease Inhibitor"/>
    <property type="match status" value="5"/>
</dbReference>
<feature type="signal peptide" evidence="4">
    <location>
        <begin position="1"/>
        <end position="20"/>
    </location>
</feature>
<dbReference type="GO" id="GO:0005886">
    <property type="term" value="C:plasma membrane"/>
    <property type="evidence" value="ECO:0007669"/>
    <property type="project" value="TreeGrafter"/>
</dbReference>
<protein>
    <submittedName>
        <fullName evidence="5">Slit-like protein 2 protein</fullName>
    </submittedName>
</protein>
<reference evidence="5 6" key="1">
    <citation type="submission" date="2015-04" db="EMBL/GenBank/DDBJ databases">
        <title>Lasius niger genome sequencing.</title>
        <authorList>
            <person name="Konorov E.A."/>
            <person name="Nikitin M.A."/>
            <person name="Kirill M.V."/>
            <person name="Chang P."/>
        </authorList>
    </citation>
    <scope>NUCLEOTIDE SEQUENCE [LARGE SCALE GENOMIC DNA]</scope>
    <source>
        <tissue evidence="5">Whole</tissue>
    </source>
</reference>
<dbReference type="OrthoDB" id="676979at2759"/>
<keyword evidence="2 4" id="KW-0732">Signal</keyword>
<keyword evidence="3" id="KW-0677">Repeat</keyword>
<feature type="chain" id="PRO_5005290481" evidence="4">
    <location>
        <begin position="21"/>
        <end position="953"/>
    </location>
</feature>
<comment type="caution">
    <text evidence="5">The sequence shown here is derived from an EMBL/GenBank/DDBJ whole genome shotgun (WGS) entry which is preliminary data.</text>
</comment>